<dbReference type="GO" id="GO:0006508">
    <property type="term" value="P:proteolysis"/>
    <property type="evidence" value="ECO:0007669"/>
    <property type="project" value="UniProtKB-KW"/>
</dbReference>
<dbReference type="EMBL" id="LRDH01000001">
    <property type="protein sequence ID" value="PPV17893.1"/>
    <property type="molecule type" value="Genomic_DNA"/>
</dbReference>
<evidence type="ECO:0000313" key="8">
    <source>
        <dbReference type="Proteomes" id="UP000238081"/>
    </source>
</evidence>
<dbReference type="PANTHER" id="PTHR43806">
    <property type="entry name" value="PEPTIDASE S8"/>
    <property type="match status" value="1"/>
</dbReference>
<evidence type="ECO:0000256" key="1">
    <source>
        <dbReference type="ARBA" id="ARBA00011073"/>
    </source>
</evidence>
<dbReference type="Gene3D" id="2.60.120.1290">
    <property type="match status" value="1"/>
</dbReference>
<sequence>MPENILKNKDYYHFLVHYQGDIESEMKSYPLFFITIINDKYAILSLPRDKMNIIDDGSPFSTIVYIKPTAMYTLQQISPATASQANFLQLENLPLNLTGKGVYIAVVDTGIDYLSEEFMDANGNSRIDLIWDQTIDSDKPPSKERKVPFGTVYTYDEIQAAINEKRKGNDPYTIVPSKDEHGHGTKMAGLIGATGKNPALKGIVPECRFLIIKLIEDISYKEHFTATVPVFNICILFASLQFLYEYSLTSENPLVVYFPLGSNMGYHRGNGIFDQFINFISIHTDIIIVTCTGNEAMTNSHASGQISEEEKTRVVDLDIPVEEKNLGVEIWVEPPNILSIDVVSPSGENTGIVNSIINNTVYYKFIFEKTTLKVNYYVPEEYSGNELIRLRFYDLQPGIWKLRLSGDLILDASFNIWIPQKGLISPNTRLSPADTYGTITNPGNSDFSATIAAYNQNNNNIVNYSGVAFSYNFINTIDLAAGGVNALTVAPNNTTDIVNGTSVASAIGAGACAMLFQWGTVDNNDPNLYAKTIKTYLARGVSTRPGDIYPNPQWGYGMLNILNMFKNMN</sequence>
<evidence type="ECO:0000256" key="5">
    <source>
        <dbReference type="PROSITE-ProRule" id="PRU01240"/>
    </source>
</evidence>
<dbReference type="SUPFAM" id="SSF52743">
    <property type="entry name" value="Subtilisin-like"/>
    <property type="match status" value="1"/>
</dbReference>
<dbReference type="RefSeq" id="WP_043661875.1">
    <property type="nucleotide sequence ID" value="NZ_JSEG01000001.1"/>
</dbReference>
<proteinExistence type="inferred from homology"/>
<feature type="active site" description="Charge relay system" evidence="5">
    <location>
        <position position="108"/>
    </location>
</feature>
<evidence type="ECO:0000256" key="2">
    <source>
        <dbReference type="ARBA" id="ARBA00022670"/>
    </source>
</evidence>
<keyword evidence="4 5" id="KW-0720">Serine protease</keyword>
<name>A0A2S7FF91_CLOBU</name>
<evidence type="ECO:0000259" key="6">
    <source>
        <dbReference type="Pfam" id="PF00082"/>
    </source>
</evidence>
<dbReference type="Gene3D" id="3.40.50.200">
    <property type="entry name" value="Peptidase S8/S53 domain"/>
    <property type="match status" value="1"/>
</dbReference>
<comment type="similarity">
    <text evidence="1 5">Belongs to the peptidase S8 family.</text>
</comment>
<gene>
    <name evidence="7" type="ORF">AWN73_00330</name>
</gene>
<feature type="active site" description="Charge relay system" evidence="5">
    <location>
        <position position="183"/>
    </location>
</feature>
<dbReference type="Proteomes" id="UP000238081">
    <property type="component" value="Unassembled WGS sequence"/>
</dbReference>
<dbReference type="AlphaFoldDB" id="A0A2S7FF91"/>
<dbReference type="InterPro" id="IPR000209">
    <property type="entry name" value="Peptidase_S8/S53_dom"/>
</dbReference>
<dbReference type="CDD" id="cd07478">
    <property type="entry name" value="Peptidases_S8_CspA-like"/>
    <property type="match status" value="1"/>
</dbReference>
<dbReference type="InterPro" id="IPR015500">
    <property type="entry name" value="Peptidase_S8_subtilisin-rel"/>
</dbReference>
<dbReference type="Pfam" id="PF00082">
    <property type="entry name" value="Peptidase_S8"/>
    <property type="match status" value="2"/>
</dbReference>
<dbReference type="GO" id="GO:0004252">
    <property type="term" value="F:serine-type endopeptidase activity"/>
    <property type="evidence" value="ECO:0007669"/>
    <property type="project" value="UniProtKB-UniRule"/>
</dbReference>
<dbReference type="PRINTS" id="PR00723">
    <property type="entry name" value="SUBTILISIN"/>
</dbReference>
<evidence type="ECO:0000313" key="7">
    <source>
        <dbReference type="EMBL" id="PPV17893.1"/>
    </source>
</evidence>
<accession>A0A2S7FF91</accession>
<dbReference type="InterPro" id="IPR017310">
    <property type="entry name" value="Pept_S8A_subtilisin_clostridia"/>
</dbReference>
<evidence type="ECO:0000256" key="4">
    <source>
        <dbReference type="ARBA" id="ARBA00022825"/>
    </source>
</evidence>
<dbReference type="PANTHER" id="PTHR43806:SF11">
    <property type="entry name" value="CEREVISIN-RELATED"/>
    <property type="match status" value="1"/>
</dbReference>
<dbReference type="PIRSF" id="PIRSF037894">
    <property type="entry name" value="Subtilisin_rel_CspABC"/>
    <property type="match status" value="1"/>
</dbReference>
<organism evidence="7 8">
    <name type="scientific">Clostridium butyricum</name>
    <dbReference type="NCBI Taxonomy" id="1492"/>
    <lineage>
        <taxon>Bacteria</taxon>
        <taxon>Bacillati</taxon>
        <taxon>Bacillota</taxon>
        <taxon>Clostridia</taxon>
        <taxon>Eubacteriales</taxon>
        <taxon>Clostridiaceae</taxon>
        <taxon>Clostridium</taxon>
    </lineage>
</organism>
<protein>
    <submittedName>
        <fullName evidence="7">Peptidase S8</fullName>
    </submittedName>
</protein>
<dbReference type="PROSITE" id="PS51892">
    <property type="entry name" value="SUBTILASE"/>
    <property type="match status" value="1"/>
</dbReference>
<comment type="caution">
    <text evidence="7">The sequence shown here is derived from an EMBL/GenBank/DDBJ whole genome shotgun (WGS) entry which is preliminary data.</text>
</comment>
<keyword evidence="3 5" id="KW-0378">Hydrolase</keyword>
<dbReference type="InterPro" id="IPR050131">
    <property type="entry name" value="Peptidase_S8_subtilisin-like"/>
</dbReference>
<feature type="domain" description="Peptidase S8/S53" evidence="6">
    <location>
        <begin position="437"/>
        <end position="539"/>
    </location>
</feature>
<dbReference type="InterPro" id="IPR034045">
    <property type="entry name" value="Pep_S8_CspA-like"/>
</dbReference>
<feature type="domain" description="Peptidase S8/S53" evidence="6">
    <location>
        <begin position="99"/>
        <end position="296"/>
    </location>
</feature>
<feature type="active site" description="Charge relay system" evidence="5">
    <location>
        <position position="502"/>
    </location>
</feature>
<evidence type="ECO:0000256" key="3">
    <source>
        <dbReference type="ARBA" id="ARBA00022801"/>
    </source>
</evidence>
<keyword evidence="2 5" id="KW-0645">Protease</keyword>
<reference evidence="7 8" key="1">
    <citation type="submission" date="2016-01" db="EMBL/GenBank/DDBJ databases">
        <title>Characterization of the Clostridium difficile lineages that are prevalent in Hong Kong and China.</title>
        <authorList>
            <person name="Kwok J.S.-L."/>
            <person name="Lam W.-Y."/>
            <person name="Ip M."/>
            <person name="Chan T.-F."/>
            <person name="Hawkey P.M."/>
            <person name="Tsui S.K.-W."/>
        </authorList>
    </citation>
    <scope>NUCLEOTIDE SEQUENCE [LARGE SCALE GENOMIC DNA]</scope>
    <source>
        <strain evidence="7 8">300064</strain>
    </source>
</reference>
<dbReference type="InterPro" id="IPR036852">
    <property type="entry name" value="Peptidase_S8/S53_dom_sf"/>
</dbReference>